<feature type="compositionally biased region" description="Low complexity" evidence="1">
    <location>
        <begin position="207"/>
        <end position="216"/>
    </location>
</feature>
<name>A0A2H3EHR5_ARMGA</name>
<feature type="compositionally biased region" description="Polar residues" evidence="1">
    <location>
        <begin position="624"/>
        <end position="642"/>
    </location>
</feature>
<dbReference type="EMBL" id="KZ293645">
    <property type="protein sequence ID" value="PBL02389.1"/>
    <property type="molecule type" value="Genomic_DNA"/>
</dbReference>
<evidence type="ECO:0000313" key="3">
    <source>
        <dbReference type="Proteomes" id="UP000217790"/>
    </source>
</evidence>
<feature type="compositionally biased region" description="Polar residues" evidence="1">
    <location>
        <begin position="459"/>
        <end position="488"/>
    </location>
</feature>
<dbReference type="OrthoDB" id="3255922at2759"/>
<feature type="compositionally biased region" description="Low complexity" evidence="1">
    <location>
        <begin position="720"/>
        <end position="735"/>
    </location>
</feature>
<dbReference type="OMA" id="MHAVETT"/>
<feature type="compositionally biased region" description="Polar residues" evidence="1">
    <location>
        <begin position="565"/>
        <end position="594"/>
    </location>
</feature>
<feature type="compositionally biased region" description="Polar residues" evidence="1">
    <location>
        <begin position="275"/>
        <end position="294"/>
    </location>
</feature>
<feature type="region of interest" description="Disordered" evidence="1">
    <location>
        <begin position="207"/>
        <end position="307"/>
    </location>
</feature>
<reference evidence="3" key="1">
    <citation type="journal article" date="2017" name="Nat. Ecol. Evol.">
        <title>Genome expansion and lineage-specific genetic innovations in the forest pathogenic fungi Armillaria.</title>
        <authorList>
            <person name="Sipos G."/>
            <person name="Prasanna A.N."/>
            <person name="Walter M.C."/>
            <person name="O'Connor E."/>
            <person name="Balint B."/>
            <person name="Krizsan K."/>
            <person name="Kiss B."/>
            <person name="Hess J."/>
            <person name="Varga T."/>
            <person name="Slot J."/>
            <person name="Riley R."/>
            <person name="Boka B."/>
            <person name="Rigling D."/>
            <person name="Barry K."/>
            <person name="Lee J."/>
            <person name="Mihaltcheva S."/>
            <person name="LaButti K."/>
            <person name="Lipzen A."/>
            <person name="Waldron R."/>
            <person name="Moloney N.M."/>
            <person name="Sperisen C."/>
            <person name="Kredics L."/>
            <person name="Vagvoelgyi C."/>
            <person name="Patrignani A."/>
            <person name="Fitzpatrick D."/>
            <person name="Nagy I."/>
            <person name="Doyle S."/>
            <person name="Anderson J.B."/>
            <person name="Grigoriev I.V."/>
            <person name="Gueldener U."/>
            <person name="Muensterkoetter M."/>
            <person name="Nagy L.G."/>
        </authorList>
    </citation>
    <scope>NUCLEOTIDE SEQUENCE [LARGE SCALE GENOMIC DNA]</scope>
    <source>
        <strain evidence="3">Ar21-2</strain>
    </source>
</reference>
<keyword evidence="3" id="KW-1185">Reference proteome</keyword>
<dbReference type="Proteomes" id="UP000217790">
    <property type="component" value="Unassembled WGS sequence"/>
</dbReference>
<feature type="compositionally biased region" description="Basic and acidic residues" evidence="1">
    <location>
        <begin position="643"/>
        <end position="654"/>
    </location>
</feature>
<feature type="compositionally biased region" description="Polar residues" evidence="1">
    <location>
        <begin position="1006"/>
        <end position="1017"/>
    </location>
</feature>
<feature type="compositionally biased region" description="Polar residues" evidence="1">
    <location>
        <begin position="845"/>
        <end position="854"/>
    </location>
</feature>
<protein>
    <submittedName>
        <fullName evidence="2">Uncharacterized protein</fullName>
    </submittedName>
</protein>
<evidence type="ECO:0000313" key="2">
    <source>
        <dbReference type="EMBL" id="PBL02389.1"/>
    </source>
</evidence>
<feature type="region of interest" description="Disordered" evidence="1">
    <location>
        <begin position="996"/>
        <end position="1017"/>
    </location>
</feature>
<feature type="compositionally biased region" description="Basic and acidic residues" evidence="1">
    <location>
        <begin position="771"/>
        <end position="793"/>
    </location>
</feature>
<dbReference type="AlphaFoldDB" id="A0A2H3EHR5"/>
<feature type="region of interest" description="Disordered" evidence="1">
    <location>
        <begin position="429"/>
        <end position="905"/>
    </location>
</feature>
<feature type="region of interest" description="Disordered" evidence="1">
    <location>
        <begin position="120"/>
        <end position="147"/>
    </location>
</feature>
<organism evidence="2 3">
    <name type="scientific">Armillaria gallica</name>
    <name type="common">Bulbous honey fungus</name>
    <name type="synonym">Armillaria bulbosa</name>
    <dbReference type="NCBI Taxonomy" id="47427"/>
    <lineage>
        <taxon>Eukaryota</taxon>
        <taxon>Fungi</taxon>
        <taxon>Dikarya</taxon>
        <taxon>Basidiomycota</taxon>
        <taxon>Agaricomycotina</taxon>
        <taxon>Agaricomycetes</taxon>
        <taxon>Agaricomycetidae</taxon>
        <taxon>Agaricales</taxon>
        <taxon>Marasmiineae</taxon>
        <taxon>Physalacriaceae</taxon>
        <taxon>Armillaria</taxon>
    </lineage>
</organism>
<feature type="region of interest" description="Disordered" evidence="1">
    <location>
        <begin position="369"/>
        <end position="399"/>
    </location>
</feature>
<feature type="compositionally biased region" description="Polar residues" evidence="1">
    <location>
        <begin position="755"/>
        <end position="770"/>
    </location>
</feature>
<feature type="compositionally biased region" description="Low complexity" evidence="1">
    <location>
        <begin position="538"/>
        <end position="556"/>
    </location>
</feature>
<evidence type="ECO:0000256" key="1">
    <source>
        <dbReference type="SAM" id="MobiDB-lite"/>
    </source>
</evidence>
<dbReference type="InParanoid" id="A0A2H3EHR5"/>
<feature type="compositionally biased region" description="Polar residues" evidence="1">
    <location>
        <begin position="695"/>
        <end position="713"/>
    </location>
</feature>
<sequence length="1017" mass="110042">MDSSLIERMFSCKFELVAQARTRRSQAVVTVYKRPFEDLFFSNTFDMFSSASTTVSSMSTSRSRQSGASPTKASRGFSVSIFKAPTLSSFQSASTIKFNRSSSFQNPGVQQGQQNRLSSWSWFNSTSNPPKPPAKTSSIPVGGETHSSHPTATSSFYIYPSTSTNGTYIYQPSINSAKSEIYSNSDYDASTASLATASSVLSSSLSTDTALTSPSSQNVPLPLPAPPPALAKALSSSGVQFGAVSDRHPSQTGTDGRLPPVPREASDQRPAFQPYPTTSSYQSAHESARGNASVQIPAESDDEEFNRISRRNTEYNSRTLYPQAFRPVSSYPPVQMTQSEITTMDNVESHRASSLAASFPVGMSRSVRTVGPQMDAPGPSRQRSIPLPPAPDDPPLQSAIASAPIPYNVAFRRNTTFMPYYFPDAVVSEDPEQQKTSPQNSVELPRPAVPPGLAHSEMTGPQTPDSETSSNPESRNSELSPPNLQEGSSGDDLSGIPIISYNETVSPPAAHATGMDVPRNGRAAYSSQKVDVQEQRRTYAAVAASATSESSNAMTSFPRLESQDILPSSQSPTYNARPTSPVHTSAGAQRTSSMHAVETTLPPHRSTSASVPNMALPPTLAPGTASQLSAPRISTNDTNIASHEQRRSPREETPRAASRIEGSIRPFQDSLAQQMRAPVLPELPRPSNDRRSFSETRYQTQGSVHTEQVSQVSPELKNGSAGMSAAVASSSYSTSWQNDRDRSRRGSVSLAPPIQSINEVSVPIQVTSSRIETERSRPRHDSFSHHTTSREISPHQSIPAVVPSKTPNMPSRSISPSPDPQRPSRSRNDASGSSHSPTGRVPSPTKDTSPTQYSLPKPPRRYSDGEDPAPGLSSAGASRDRTDSGASVFRRRSDGDQVPPHLAFNPVKLSSNAGAARSVRWNQNLICPSPIWPEQRRKGWFNRRGDQLWTNTGTYKTPEPGDEFPLDLDGYPEPGQGWMNEDGVRIDMMHRLVPKPPLRSALKPNPRSQLSQSATSI</sequence>
<accession>A0A2H3EHR5</accession>
<proteinExistence type="predicted"/>
<gene>
    <name evidence="2" type="ORF">ARMGADRAFT_1057821</name>
</gene>